<dbReference type="Gene3D" id="1.20.120.840">
    <property type="entry name" value="SusD-like, tetratrico peptide repeats domain"/>
    <property type="match status" value="1"/>
</dbReference>
<comment type="caution">
    <text evidence="2">The sequence shown here is derived from an EMBL/GenBank/DDBJ whole genome shotgun (WGS) entry which is preliminary data.</text>
</comment>
<evidence type="ECO:0000313" key="3">
    <source>
        <dbReference type="Proteomes" id="UP000679691"/>
    </source>
</evidence>
<keyword evidence="1" id="KW-0732">Signal</keyword>
<keyword evidence="3" id="KW-1185">Reference proteome</keyword>
<dbReference type="Gene3D" id="1.25.40.390">
    <property type="match status" value="2"/>
</dbReference>
<name>A0A8T4HD65_9SPHI</name>
<dbReference type="PROSITE" id="PS51257">
    <property type="entry name" value="PROKAR_LIPOPROTEIN"/>
    <property type="match status" value="1"/>
</dbReference>
<accession>A0A8T4HD65</accession>
<dbReference type="SUPFAM" id="SSF48452">
    <property type="entry name" value="TPR-like"/>
    <property type="match status" value="1"/>
</dbReference>
<protein>
    <submittedName>
        <fullName evidence="2">SusD/RagB family nutrient-binding outer membrane lipoprotein</fullName>
    </submittedName>
</protein>
<sequence length="511" mass="55600">MKKYSWILAALPLALSSVSCSEDAMDEVNKDINHAQDAQAKFILADVITRTAFSNAGGDINTYVSTYVEHEAGVHNQLFLAETRNGAPSTSSTFNNPWGSVYIALKNAKLVISKCSVGGPQAGNDVTKGMGEVLAAYNLALLTDMYGDVPYSQALTLENKQPGLDKQEAIYKEIFALLDAAIVNLAGRDAHVSGAAGNHDLLFAGNTSKWIQFAYGLKARYTMRLLKRSTNVQADMAKVIEYANKSFTSASNEAAFAYYDSKNLNPLFDFQWSRDGLAASQSISDKLVQRNDPRLSRVFISSDWKQIANPAADTLMAPNGATTEIQYYYNTSAFMFAQTAPTLLLSYHEVLFLKAEAMARLGQNAEPVLKEAVKAGIVNTERSVTAAFNAPTVLGYGGLSAVSSAITPAQADTYFDKQVKPLFAKSPLSEIANQKYLAFFGASGEATEAYNDVRRYKALGESWITLANKGKFPLRLPYGNDDTTNNPNVNAAFGDGQYVYSENVWWAGGNR</sequence>
<dbReference type="InterPro" id="IPR011990">
    <property type="entry name" value="TPR-like_helical_dom_sf"/>
</dbReference>
<dbReference type="Proteomes" id="UP000679691">
    <property type="component" value="Unassembled WGS sequence"/>
</dbReference>
<dbReference type="EMBL" id="JAGKSB010000006">
    <property type="protein sequence ID" value="MBP3943288.1"/>
    <property type="molecule type" value="Genomic_DNA"/>
</dbReference>
<keyword evidence="2" id="KW-0449">Lipoprotein</keyword>
<gene>
    <name evidence="2" type="ORF">J5U18_06890</name>
</gene>
<dbReference type="InterPro" id="IPR041662">
    <property type="entry name" value="SusD-like_2"/>
</dbReference>
<feature type="chain" id="PRO_5035866099" evidence="1">
    <location>
        <begin position="25"/>
        <end position="511"/>
    </location>
</feature>
<reference evidence="2" key="1">
    <citation type="submission" date="2021-03" db="EMBL/GenBank/DDBJ databases">
        <authorList>
            <person name="Lu T."/>
            <person name="Wang Q."/>
            <person name="Han X."/>
        </authorList>
    </citation>
    <scope>NUCLEOTIDE SEQUENCE</scope>
    <source>
        <strain evidence="2">WQ 2009</strain>
    </source>
</reference>
<evidence type="ECO:0000256" key="1">
    <source>
        <dbReference type="SAM" id="SignalP"/>
    </source>
</evidence>
<dbReference type="Pfam" id="PF12771">
    <property type="entry name" value="SusD-like_2"/>
    <property type="match status" value="1"/>
</dbReference>
<evidence type="ECO:0000313" key="2">
    <source>
        <dbReference type="EMBL" id="MBP3943288.1"/>
    </source>
</evidence>
<dbReference type="AlphaFoldDB" id="A0A8T4HD65"/>
<feature type="signal peptide" evidence="1">
    <location>
        <begin position="1"/>
        <end position="24"/>
    </location>
</feature>
<proteinExistence type="predicted"/>
<organism evidence="2 3">
    <name type="scientific">Rhinopithecimicrobium faecis</name>
    <dbReference type="NCBI Taxonomy" id="2820698"/>
    <lineage>
        <taxon>Bacteria</taxon>
        <taxon>Pseudomonadati</taxon>
        <taxon>Bacteroidota</taxon>
        <taxon>Sphingobacteriia</taxon>
        <taxon>Sphingobacteriales</taxon>
        <taxon>Sphingobacteriaceae</taxon>
        <taxon>Rhinopithecimicrobium</taxon>
    </lineage>
</organism>